<dbReference type="OrthoDB" id="6359887at2759"/>
<keyword evidence="4" id="KW-0175">Coiled coil</keyword>
<proteinExistence type="predicted"/>
<feature type="compositionally biased region" description="Polar residues" evidence="5">
    <location>
        <begin position="1696"/>
        <end position="1714"/>
    </location>
</feature>
<dbReference type="Ensembl" id="ENSSFOT00015024242.2">
    <property type="protein sequence ID" value="ENSSFOP00015023982.2"/>
    <property type="gene ID" value="ENSSFOG00015015410.2"/>
</dbReference>
<feature type="compositionally biased region" description="Basic residues" evidence="5">
    <location>
        <begin position="1779"/>
        <end position="1790"/>
    </location>
</feature>
<evidence type="ECO:0000313" key="7">
    <source>
        <dbReference type="Ensembl" id="ENSSFOP00015023982.2"/>
    </source>
</evidence>
<dbReference type="InterPro" id="IPR029299">
    <property type="entry name" value="ALMS_motif"/>
</dbReference>
<feature type="region of interest" description="Disordered" evidence="5">
    <location>
        <begin position="814"/>
        <end position="851"/>
    </location>
</feature>
<feature type="compositionally biased region" description="Basic and acidic residues" evidence="5">
    <location>
        <begin position="821"/>
        <end position="832"/>
    </location>
</feature>
<feature type="compositionally biased region" description="Basic and acidic residues" evidence="5">
    <location>
        <begin position="486"/>
        <end position="508"/>
    </location>
</feature>
<dbReference type="PANTHER" id="PTHR21553:SF26">
    <property type="entry name" value="ALMS MOTIF DOMAIN-CONTAINING PROTEIN"/>
    <property type="match status" value="1"/>
</dbReference>
<feature type="region of interest" description="Disordered" evidence="5">
    <location>
        <begin position="354"/>
        <end position="508"/>
    </location>
</feature>
<feature type="compositionally biased region" description="Low complexity" evidence="5">
    <location>
        <begin position="385"/>
        <end position="402"/>
    </location>
</feature>
<feature type="compositionally biased region" description="Low complexity" evidence="5">
    <location>
        <begin position="444"/>
        <end position="457"/>
    </location>
</feature>
<accession>A0A8C9RVG4</accession>
<keyword evidence="2" id="KW-0963">Cytoplasm</keyword>
<feature type="compositionally biased region" description="Basic and acidic residues" evidence="5">
    <location>
        <begin position="1609"/>
        <end position="1625"/>
    </location>
</feature>
<evidence type="ECO:0000259" key="6">
    <source>
        <dbReference type="Pfam" id="PF15309"/>
    </source>
</evidence>
<evidence type="ECO:0000256" key="5">
    <source>
        <dbReference type="SAM" id="MobiDB-lite"/>
    </source>
</evidence>
<feature type="compositionally biased region" description="Basic and acidic residues" evidence="5">
    <location>
        <begin position="1058"/>
        <end position="1074"/>
    </location>
</feature>
<feature type="region of interest" description="Disordered" evidence="5">
    <location>
        <begin position="968"/>
        <end position="999"/>
    </location>
</feature>
<dbReference type="GeneTree" id="ENSGT00940000153123"/>
<keyword evidence="8" id="KW-1185">Reference proteome</keyword>
<feature type="compositionally biased region" description="Low complexity" evidence="5">
    <location>
        <begin position="986"/>
        <end position="999"/>
    </location>
</feature>
<feature type="compositionally biased region" description="Low complexity" evidence="5">
    <location>
        <begin position="1321"/>
        <end position="1333"/>
    </location>
</feature>
<feature type="region of interest" description="Disordered" evidence="5">
    <location>
        <begin position="1586"/>
        <end position="1639"/>
    </location>
</feature>
<dbReference type="GO" id="GO:0005829">
    <property type="term" value="C:cytosol"/>
    <property type="evidence" value="ECO:0007669"/>
    <property type="project" value="TreeGrafter"/>
</dbReference>
<feature type="region of interest" description="Disordered" evidence="5">
    <location>
        <begin position="1690"/>
        <end position="1715"/>
    </location>
</feature>
<dbReference type="GO" id="GO:0005813">
    <property type="term" value="C:centrosome"/>
    <property type="evidence" value="ECO:0007669"/>
    <property type="project" value="UniProtKB-SubCell"/>
</dbReference>
<feature type="coiled-coil region" evidence="4">
    <location>
        <begin position="218"/>
        <end position="276"/>
    </location>
</feature>
<feature type="coiled-coil region" evidence="4">
    <location>
        <begin position="111"/>
        <end position="142"/>
    </location>
</feature>
<feature type="region of interest" description="Disordered" evidence="5">
    <location>
        <begin position="1753"/>
        <end position="1790"/>
    </location>
</feature>
<evidence type="ECO:0000256" key="1">
    <source>
        <dbReference type="ARBA" id="ARBA00004300"/>
    </source>
</evidence>
<dbReference type="GO" id="GO:0005814">
    <property type="term" value="C:centriole"/>
    <property type="evidence" value="ECO:0007669"/>
    <property type="project" value="TreeGrafter"/>
</dbReference>
<evidence type="ECO:0000256" key="3">
    <source>
        <dbReference type="ARBA" id="ARBA00023212"/>
    </source>
</evidence>
<feature type="compositionally biased region" description="Basic and acidic residues" evidence="5">
    <location>
        <begin position="403"/>
        <end position="424"/>
    </location>
</feature>
<sequence>MKRKVTKVGLLKLSPNEEAQLLREEQDRRRKLRLQQVREQERHIALQIRKEVQHRRDHELQKLAKQLKDDWEQQQRDRLQVLMKVYEESLSAVGEGHRSAKENEPDWEAMARKAEENNEKAVERHQEALKELKLRRQKQHEERTRHIQARRRAILAEKERAAKVASLPARPLDPIEEIETKNAPSTKMSSTHSFSSTRYHLPETAVDREVHTEQPDARVAAEEETRRLEELTREEERERRERAEKARLRGVHALRKEHLNQDRECLLQQLSRMQQADLLRRRQQVALMPPHIFQPPYKREEMREQRQRDLEIAFENMYAGERTAKEGLALHLVPEPFPAMSTDSRDEDLDVTVEPTAEEPGDGTMETPAEGPADGSPKSSKETVEAVAGEGVEPSRPEPLSLLEREPEDERSRQALKKLLDRVRAQQMQRGRRSGSEISAAATESMSIESGSLSSQERVSLQPEPTSPAQDRDMLEESIIAGPPEPPREQSEEGHRIEAERKKREEELERQKQEQITLLQQLEEQRHCLELHLQQVQLDKARMQAGLLQDSGKGIQDLSPAQEREVPAASNMVHGAQGPHQDEHSRKIREYQHRLLERSRRHQQSVVDARRQLQEYQRLLMTKYPNMAAAPGHPSAPSLRGVSVSSIPVEVCPGPLPPTSSAPVQKETTSLRKEATSGIPAAYVAHTLQAPCLFAPGGQLFRPGPQPALPSQVTQEHSETRPVGMMTHPLLGILGNGSEVVPESSLEVIPGQGADTGTWSLRITETAVQFPRPPSADQELTWNTSELVHDVPAPLVEEEQIPAEPVPQVAAFLGPQGVPEDTLHQHQQEHRGPMKSVLTEVQHSRSSQTQRLSLMSALLSAMEESNLDEVTPEGRSPVSSHGDGQGQDGSLSRHLLDSDSFMLHKEQINRKGAHPRAPRPPMVRPRLGILEMIEQHELSAIQEVETPDSISFATAGEAESTEVSCTAMEEPREWASPIGSLGSEGRGWSTGRTDSGSSSRLTWRERLRMEASWCLERGSVAVPALSDILRSRGVQRGSGLTKADGSSVTEQKASSRGSTDRHSLPSGHHIDPEHLSSTTISTGSFSTEEPNLSTIGVEFHNSGSFFGSLPGHSVTDASPKSESLPFSRSVQGIIDKYTKELNDSLSTAGSLKGNRDSGLGAPHSLTVLPGTPIRQDTPHVQPRVSGEGAAALRTDQTLGTPNRSQEWETLSSSPVNLLSGHGGALSCGSISRSSFEGQQNTSSHFLPLEPKSDVDSCSSSSSSRRAGWREQATRAEQWDRAVSRIVQLLSDQPSSLRPGEEADASVSLLIAQLLSQSSQWMDAGSSAGSSPASERQQNDAAGGSRVRSPAPQVVKQDFLHRKQDGSAGILRTEAPLLTQVTGENAQELLAESVSELQNGGSFQPVPWSPPQDHPANEETLLDATSDFFHPLLAETTANGTLESSVTLQGSQPLGLPEALLSAGRTLAESEPLWASEASLEQLRAEHSDLLQDTGAMLSDSSHVTMLDSAIMSFVVEDPGLTSPLLKDSHSEPSHQELCSVRTLEAPDPEQQRKEISLPVWERIMEAGSGRGILEEPDLTLLSLADSTAEQEEPSAVQREGSETLGGGCESHKGEDNVSSEDKKSGECASPGGTDRNSGDETVASRAAMMLLEFHATPGRLQDLFLQKRQDFVRRSAQRLEQVKARRREAASLRASQLGSGAQGQRASPKDQLSSAELKKVGEVKVCAAEQRKMEEAEMYQRTERLYNQLEEVRQRKEMRTRQESYTRNREKAKEFQKKTLQKLRTKQTRR</sequence>
<feature type="domain" description="ALMS motif" evidence="6">
    <location>
        <begin position="1660"/>
        <end position="1785"/>
    </location>
</feature>
<feature type="compositionally biased region" description="Basic and acidic residues" evidence="5">
    <location>
        <begin position="1753"/>
        <end position="1777"/>
    </location>
</feature>
<dbReference type="GO" id="GO:0046599">
    <property type="term" value="P:regulation of centriole replication"/>
    <property type="evidence" value="ECO:0007669"/>
    <property type="project" value="TreeGrafter"/>
</dbReference>
<feature type="region of interest" description="Disordered" evidence="5">
    <location>
        <begin position="1236"/>
        <end position="1274"/>
    </location>
</feature>
<evidence type="ECO:0000256" key="2">
    <source>
        <dbReference type="ARBA" id="ARBA00022490"/>
    </source>
</evidence>
<reference evidence="7" key="3">
    <citation type="submission" date="2025-09" db="UniProtKB">
        <authorList>
            <consortium name="Ensembl"/>
        </authorList>
    </citation>
    <scope>IDENTIFICATION</scope>
</reference>
<evidence type="ECO:0000313" key="8">
    <source>
        <dbReference type="Proteomes" id="UP000694397"/>
    </source>
</evidence>
<feature type="compositionally biased region" description="Polar residues" evidence="5">
    <location>
        <begin position="839"/>
        <end position="851"/>
    </location>
</feature>
<gene>
    <name evidence="7" type="primary">cep295</name>
</gene>
<organism evidence="7 8">
    <name type="scientific">Scleropages formosus</name>
    <name type="common">Asian bonytongue</name>
    <name type="synonym">Osteoglossum formosum</name>
    <dbReference type="NCBI Taxonomy" id="113540"/>
    <lineage>
        <taxon>Eukaryota</taxon>
        <taxon>Metazoa</taxon>
        <taxon>Chordata</taxon>
        <taxon>Craniata</taxon>
        <taxon>Vertebrata</taxon>
        <taxon>Euteleostomi</taxon>
        <taxon>Actinopterygii</taxon>
        <taxon>Neopterygii</taxon>
        <taxon>Teleostei</taxon>
        <taxon>Osteoglossocephala</taxon>
        <taxon>Osteoglossomorpha</taxon>
        <taxon>Osteoglossiformes</taxon>
        <taxon>Osteoglossidae</taxon>
        <taxon>Scleropages</taxon>
    </lineage>
</organism>
<feature type="region of interest" description="Disordered" evidence="5">
    <location>
        <begin position="865"/>
        <end position="893"/>
    </location>
</feature>
<dbReference type="PANTHER" id="PTHR21553">
    <property type="entry name" value="ALMS1-RELATED"/>
    <property type="match status" value="1"/>
</dbReference>
<feature type="region of interest" description="Disordered" evidence="5">
    <location>
        <begin position="1035"/>
        <end position="1089"/>
    </location>
</feature>
<feature type="compositionally biased region" description="Polar residues" evidence="5">
    <location>
        <begin position="1194"/>
        <end position="1215"/>
    </location>
</feature>
<name>A0A8C9RVG4_SCLFO</name>
<reference evidence="7 8" key="1">
    <citation type="submission" date="2019-04" db="EMBL/GenBank/DDBJ databases">
        <authorList>
            <consortium name="Wellcome Sanger Institute Data Sharing"/>
        </authorList>
    </citation>
    <scope>NUCLEOTIDE SEQUENCE [LARGE SCALE GENOMIC DNA]</scope>
</reference>
<evidence type="ECO:0000256" key="4">
    <source>
        <dbReference type="SAM" id="Coils"/>
    </source>
</evidence>
<protein>
    <recommendedName>
        <fullName evidence="6">ALMS motif domain-containing protein</fullName>
    </recommendedName>
</protein>
<feature type="compositionally biased region" description="Polar residues" evidence="5">
    <location>
        <begin position="1044"/>
        <end position="1057"/>
    </location>
</feature>
<comment type="subcellular location">
    <subcellularLocation>
        <location evidence="1">Cytoplasm</location>
        <location evidence="1">Cytoskeleton</location>
        <location evidence="1">Microtubule organizing center</location>
        <location evidence="1">Centrosome</location>
    </subcellularLocation>
</comment>
<dbReference type="Proteomes" id="UP000694397">
    <property type="component" value="Chromosome 10"/>
</dbReference>
<feature type="compositionally biased region" description="Low complexity" evidence="5">
    <location>
        <begin position="1076"/>
        <end position="1087"/>
    </location>
</feature>
<keyword evidence="3" id="KW-0206">Cytoskeleton</keyword>
<feature type="region of interest" description="Disordered" evidence="5">
    <location>
        <begin position="1321"/>
        <end position="1360"/>
    </location>
</feature>
<feature type="region of interest" description="Disordered" evidence="5">
    <location>
        <begin position="1169"/>
        <end position="1215"/>
    </location>
</feature>
<dbReference type="Pfam" id="PF15309">
    <property type="entry name" value="ALMS_motif"/>
    <property type="match status" value="1"/>
</dbReference>
<reference evidence="7" key="2">
    <citation type="submission" date="2025-08" db="UniProtKB">
        <authorList>
            <consortium name="Ensembl"/>
        </authorList>
    </citation>
    <scope>IDENTIFICATION</scope>
</reference>